<keyword evidence="3" id="KW-1185">Reference proteome</keyword>
<dbReference type="GeneID" id="25908955"/>
<organism evidence="2 3">
    <name type="scientific">Sphaeroforma arctica JP610</name>
    <dbReference type="NCBI Taxonomy" id="667725"/>
    <lineage>
        <taxon>Eukaryota</taxon>
        <taxon>Ichthyosporea</taxon>
        <taxon>Ichthyophonida</taxon>
        <taxon>Sphaeroforma</taxon>
    </lineage>
</organism>
<protein>
    <submittedName>
        <fullName evidence="2">Uncharacterized protein</fullName>
    </submittedName>
</protein>
<feature type="region of interest" description="Disordered" evidence="1">
    <location>
        <begin position="245"/>
        <end position="272"/>
    </location>
</feature>
<dbReference type="AlphaFoldDB" id="A0A0L0FT63"/>
<evidence type="ECO:0000256" key="1">
    <source>
        <dbReference type="SAM" id="MobiDB-lite"/>
    </source>
</evidence>
<dbReference type="Proteomes" id="UP000054560">
    <property type="component" value="Unassembled WGS sequence"/>
</dbReference>
<sequence>MLAILIATRVGRRRCSASATQGGGKGNKNHASVNAKHFRRGDLYFKGDYTISAAYEARPYREHQWDRYYQLDSVTRVAPSNTGGIVKCICTLGDDEYGENIRFENGHKLPLNKKRSYPFVKRLVFDPKKVIEHNKQIDQADGYTGLMVHRRHFKFNHLATRQSHTILLLDAIPYFRINDYIQTPSVRRCPSERRETAGFVSRLHYSLSTNNGRPGHGDKRKITPLEAAKIFTPIFYEQRDRMREDMAEEQKVPEVAAIGDHSGACKPDALES</sequence>
<accession>A0A0L0FT63</accession>
<evidence type="ECO:0000313" key="2">
    <source>
        <dbReference type="EMBL" id="KNC79143.1"/>
    </source>
</evidence>
<dbReference type="EMBL" id="KQ242357">
    <property type="protein sequence ID" value="KNC79143.1"/>
    <property type="molecule type" value="Genomic_DNA"/>
</dbReference>
<proteinExistence type="predicted"/>
<evidence type="ECO:0000313" key="3">
    <source>
        <dbReference type="Proteomes" id="UP000054560"/>
    </source>
</evidence>
<name>A0A0L0FT63_9EUKA</name>
<gene>
    <name evidence="2" type="ORF">SARC_08451</name>
</gene>
<dbReference type="RefSeq" id="XP_014153045.1">
    <property type="nucleotide sequence ID" value="XM_014297570.1"/>
</dbReference>
<reference evidence="2 3" key="1">
    <citation type="submission" date="2011-02" db="EMBL/GenBank/DDBJ databases">
        <title>The Genome Sequence of Sphaeroforma arctica JP610.</title>
        <authorList>
            <consortium name="The Broad Institute Genome Sequencing Platform"/>
            <person name="Russ C."/>
            <person name="Cuomo C."/>
            <person name="Young S.K."/>
            <person name="Zeng Q."/>
            <person name="Gargeya S."/>
            <person name="Alvarado L."/>
            <person name="Berlin A."/>
            <person name="Chapman S.B."/>
            <person name="Chen Z."/>
            <person name="Freedman E."/>
            <person name="Gellesch M."/>
            <person name="Goldberg J."/>
            <person name="Griggs A."/>
            <person name="Gujja S."/>
            <person name="Heilman E."/>
            <person name="Heiman D."/>
            <person name="Howarth C."/>
            <person name="Mehta T."/>
            <person name="Neiman D."/>
            <person name="Pearson M."/>
            <person name="Roberts A."/>
            <person name="Saif S."/>
            <person name="Shea T."/>
            <person name="Shenoy N."/>
            <person name="Sisk P."/>
            <person name="Stolte C."/>
            <person name="Sykes S."/>
            <person name="White J."/>
            <person name="Yandava C."/>
            <person name="Burger G."/>
            <person name="Gray M.W."/>
            <person name="Holland P.W.H."/>
            <person name="King N."/>
            <person name="Lang F.B.F."/>
            <person name="Roger A.J."/>
            <person name="Ruiz-Trillo I."/>
            <person name="Haas B."/>
            <person name="Nusbaum C."/>
            <person name="Birren B."/>
        </authorList>
    </citation>
    <scope>NUCLEOTIDE SEQUENCE [LARGE SCALE GENOMIC DNA]</scope>
    <source>
        <strain evidence="2 3">JP610</strain>
    </source>
</reference>